<dbReference type="RefSeq" id="XP_009539304.1">
    <property type="nucleotide sequence ID" value="XM_009541009.1"/>
</dbReference>
<feature type="compositionally biased region" description="Basic residues" evidence="1">
    <location>
        <begin position="69"/>
        <end position="83"/>
    </location>
</feature>
<evidence type="ECO:0000313" key="2">
    <source>
        <dbReference type="EMBL" id="EGZ05146.1"/>
    </source>
</evidence>
<accession>G5AGV3</accession>
<dbReference type="EMBL" id="JH159168">
    <property type="protein sequence ID" value="EGZ05146.1"/>
    <property type="molecule type" value="Genomic_DNA"/>
</dbReference>
<proteinExistence type="predicted"/>
<evidence type="ECO:0000256" key="1">
    <source>
        <dbReference type="SAM" id="MobiDB-lite"/>
    </source>
</evidence>
<feature type="region of interest" description="Disordered" evidence="1">
    <location>
        <begin position="54"/>
        <end position="128"/>
    </location>
</feature>
<protein>
    <recommendedName>
        <fullName evidence="4">PiggyBac transposable element-derived protein 4 C-terminal zinc-ribbon domain-containing protein</fullName>
    </recommendedName>
</protein>
<dbReference type="InParanoid" id="G5AGV3"/>
<keyword evidence="3" id="KW-1185">Reference proteome</keyword>
<dbReference type="KEGG" id="psoj:PHYSODRAFT_342524"/>
<reference evidence="2 3" key="1">
    <citation type="journal article" date="2006" name="Science">
        <title>Phytophthora genome sequences uncover evolutionary origins and mechanisms of pathogenesis.</title>
        <authorList>
            <person name="Tyler B.M."/>
            <person name="Tripathy S."/>
            <person name="Zhang X."/>
            <person name="Dehal P."/>
            <person name="Jiang R.H."/>
            <person name="Aerts A."/>
            <person name="Arredondo F.D."/>
            <person name="Baxter L."/>
            <person name="Bensasson D."/>
            <person name="Beynon J.L."/>
            <person name="Chapman J."/>
            <person name="Damasceno C.M."/>
            <person name="Dorrance A.E."/>
            <person name="Dou D."/>
            <person name="Dickerman A.W."/>
            <person name="Dubchak I.L."/>
            <person name="Garbelotto M."/>
            <person name="Gijzen M."/>
            <person name="Gordon S.G."/>
            <person name="Govers F."/>
            <person name="Grunwald N.J."/>
            <person name="Huang W."/>
            <person name="Ivors K.L."/>
            <person name="Jones R.W."/>
            <person name="Kamoun S."/>
            <person name="Krampis K."/>
            <person name="Lamour K.H."/>
            <person name="Lee M.K."/>
            <person name="McDonald W.H."/>
            <person name="Medina M."/>
            <person name="Meijer H.J."/>
            <person name="Nordberg E.K."/>
            <person name="Maclean D.J."/>
            <person name="Ospina-Giraldo M.D."/>
            <person name="Morris P.F."/>
            <person name="Phuntumart V."/>
            <person name="Putnam N.H."/>
            <person name="Rash S."/>
            <person name="Rose J.K."/>
            <person name="Sakihama Y."/>
            <person name="Salamov A.A."/>
            <person name="Savidor A."/>
            <person name="Scheuring C.F."/>
            <person name="Smith B.M."/>
            <person name="Sobral B.W."/>
            <person name="Terry A."/>
            <person name="Torto-Alalibo T.A."/>
            <person name="Win J."/>
            <person name="Xu Z."/>
            <person name="Zhang H."/>
            <person name="Grigoriev I.V."/>
            <person name="Rokhsar D.S."/>
            <person name="Boore J.L."/>
        </authorList>
    </citation>
    <scope>NUCLEOTIDE SEQUENCE [LARGE SCALE GENOMIC DNA]</scope>
    <source>
        <strain evidence="2 3">P6497</strain>
    </source>
</reference>
<dbReference type="GeneID" id="20648311"/>
<evidence type="ECO:0008006" key="4">
    <source>
        <dbReference type="Google" id="ProtNLM"/>
    </source>
</evidence>
<dbReference type="Proteomes" id="UP000002640">
    <property type="component" value="Unassembled WGS sequence"/>
</dbReference>
<gene>
    <name evidence="2" type="ORF">PHYSODRAFT_342524</name>
</gene>
<organism evidence="2 3">
    <name type="scientific">Phytophthora sojae (strain P6497)</name>
    <name type="common">Soybean stem and root rot agent</name>
    <name type="synonym">Phytophthora megasperma f. sp. glycines</name>
    <dbReference type="NCBI Taxonomy" id="1094619"/>
    <lineage>
        <taxon>Eukaryota</taxon>
        <taxon>Sar</taxon>
        <taxon>Stramenopiles</taxon>
        <taxon>Oomycota</taxon>
        <taxon>Peronosporomycetes</taxon>
        <taxon>Peronosporales</taxon>
        <taxon>Peronosporaceae</taxon>
        <taxon>Phytophthora</taxon>
    </lineage>
</organism>
<feature type="region of interest" description="Disordered" evidence="1">
    <location>
        <begin position="1"/>
        <end position="24"/>
    </location>
</feature>
<evidence type="ECO:0000313" key="3">
    <source>
        <dbReference type="Proteomes" id="UP000002640"/>
    </source>
</evidence>
<name>G5AGV3_PHYSP</name>
<sequence>MSGPANTDEDEKGSGQETRKRRQRACKICSVLKRADQARGGETTFYCAACKPKTASKHALPSRVFLGNKVRRKRKLRARKPARVRGDDESAGGDASDRSGDDSATVVPPLRRQRTRAIDDPESEGDTN</sequence>
<dbReference type="AlphaFoldDB" id="G5AGV3"/>